<dbReference type="GO" id="GO:0051028">
    <property type="term" value="P:mRNA transport"/>
    <property type="evidence" value="ECO:0007669"/>
    <property type="project" value="TreeGrafter"/>
</dbReference>
<dbReference type="InterPro" id="IPR022034">
    <property type="entry name" value="FMR1-like_C_core"/>
</dbReference>
<dbReference type="InterPro" id="IPR004088">
    <property type="entry name" value="KH_dom_type_1"/>
</dbReference>
<dbReference type="FunFam" id="3.30.1370.10:FF:000054">
    <property type="entry name" value="Fragile X mental retardation protein 1"/>
    <property type="match status" value="1"/>
</dbReference>
<dbReference type="InterPro" id="IPR036612">
    <property type="entry name" value="KH_dom_type_1_sf"/>
</dbReference>
<feature type="compositionally biased region" description="Low complexity" evidence="16">
    <location>
        <begin position="683"/>
        <end position="702"/>
    </location>
</feature>
<feature type="compositionally biased region" description="Low complexity" evidence="16">
    <location>
        <begin position="653"/>
        <end position="667"/>
    </location>
</feature>
<dbReference type="Pfam" id="PF18336">
    <property type="entry name" value="Tudor_FRX1"/>
    <property type="match status" value="1"/>
</dbReference>
<evidence type="ECO:0000256" key="2">
    <source>
        <dbReference type="ARBA" id="ARBA00004484"/>
    </source>
</evidence>
<feature type="compositionally biased region" description="Basic residues" evidence="16">
    <location>
        <begin position="542"/>
        <end position="552"/>
    </location>
</feature>
<dbReference type="AlphaFoldDB" id="E2QDA6"/>
<evidence type="ECO:0000313" key="18">
    <source>
        <dbReference type="EMBL" id="AAQ18136.1"/>
    </source>
</evidence>
<feature type="compositionally biased region" description="Basic and acidic residues" evidence="16">
    <location>
        <begin position="703"/>
        <end position="712"/>
    </location>
</feature>
<dbReference type="RefSeq" id="NP_001191563.1">
    <property type="nucleotide sequence ID" value="NM_001204634.1"/>
</dbReference>
<dbReference type="GO" id="GO:0043488">
    <property type="term" value="P:regulation of mRNA stability"/>
    <property type="evidence" value="ECO:0007669"/>
    <property type="project" value="TreeGrafter"/>
</dbReference>
<dbReference type="GO" id="GO:0010494">
    <property type="term" value="C:cytoplasmic stress granule"/>
    <property type="evidence" value="ECO:0007669"/>
    <property type="project" value="UniProtKB-SubCell"/>
</dbReference>
<dbReference type="Proteomes" id="UP000694888">
    <property type="component" value="Unplaced"/>
</dbReference>
<dbReference type="Pfam" id="PF12235">
    <property type="entry name" value="FXMRP1_C_core"/>
    <property type="match status" value="1"/>
</dbReference>
<dbReference type="SMART" id="SM00322">
    <property type="entry name" value="KH"/>
    <property type="match status" value="2"/>
</dbReference>
<feature type="compositionally biased region" description="Polar residues" evidence="16">
    <location>
        <begin position="606"/>
        <end position="624"/>
    </location>
</feature>
<evidence type="ECO:0000256" key="9">
    <source>
        <dbReference type="ARBA" id="ARBA00022884"/>
    </source>
</evidence>
<dbReference type="Pfam" id="PF17904">
    <property type="entry name" value="KH_9"/>
    <property type="match status" value="1"/>
</dbReference>
<keyword evidence="6" id="KW-0678">Repressor</keyword>
<keyword evidence="19" id="KW-1185">Reference proteome</keyword>
<keyword evidence="11" id="KW-0770">Synapse</keyword>
<dbReference type="CDD" id="cd22425">
    <property type="entry name" value="KH_I_FMR1_FXR_rpt1"/>
    <property type="match status" value="1"/>
</dbReference>
<keyword evidence="9 15" id="KW-0694">RNA-binding</keyword>
<dbReference type="Gene3D" id="2.30.30.140">
    <property type="match status" value="2"/>
</dbReference>
<evidence type="ECO:0000313" key="20">
    <source>
        <dbReference type="RefSeq" id="NP_001191563.1"/>
    </source>
</evidence>
<evidence type="ECO:0000256" key="7">
    <source>
        <dbReference type="ARBA" id="ARBA00022737"/>
    </source>
</evidence>
<evidence type="ECO:0000256" key="8">
    <source>
        <dbReference type="ARBA" id="ARBA00022845"/>
    </source>
</evidence>
<evidence type="ECO:0000256" key="3">
    <source>
        <dbReference type="ARBA" id="ARBA00004487"/>
    </source>
</evidence>
<dbReference type="GO" id="GO:0003730">
    <property type="term" value="F:mRNA 3'-UTR binding"/>
    <property type="evidence" value="ECO:0007669"/>
    <property type="project" value="TreeGrafter"/>
</dbReference>
<dbReference type="EMBL" id="AY295872">
    <property type="protein sequence ID" value="AAQ18136.1"/>
    <property type="molecule type" value="mRNA"/>
</dbReference>
<evidence type="ECO:0000259" key="17">
    <source>
        <dbReference type="PROSITE" id="PS51641"/>
    </source>
</evidence>
<dbReference type="InterPro" id="IPR040472">
    <property type="entry name" value="FMRP_KH0"/>
</dbReference>
<dbReference type="GO" id="GO:0048170">
    <property type="term" value="P:positive regulation of long-term neuronal synaptic plasticity"/>
    <property type="evidence" value="ECO:0007669"/>
    <property type="project" value="TreeGrafter"/>
</dbReference>
<dbReference type="PANTHER" id="PTHR10603">
    <property type="entry name" value="FRAGILE X MENTAL RETARDATION SYNDROME-RELATED PROTEIN"/>
    <property type="match status" value="1"/>
</dbReference>
<proteinExistence type="evidence at transcript level"/>
<feature type="domain" description="Agenet-like" evidence="17">
    <location>
        <begin position="66"/>
        <end position="117"/>
    </location>
</feature>
<keyword evidence="7" id="KW-0677">Repeat</keyword>
<evidence type="ECO:0000256" key="13">
    <source>
        <dbReference type="ARBA" id="ARBA00023274"/>
    </source>
</evidence>
<dbReference type="GO" id="GO:0045727">
    <property type="term" value="P:positive regulation of translation"/>
    <property type="evidence" value="ECO:0007669"/>
    <property type="project" value="TreeGrafter"/>
</dbReference>
<reference evidence="20" key="4">
    <citation type="submission" date="2025-05" db="UniProtKB">
        <authorList>
            <consortium name="RefSeq"/>
        </authorList>
    </citation>
    <scope>IDENTIFICATION</scope>
</reference>
<reference evidence="20" key="3">
    <citation type="journal article" date="2012" name="J. Neurosci.">
        <title>Regulation of neuronal excitability by interaction of fragile X mental retardation protein with slack potassium channels.</title>
        <authorList>
            <person name="Zhang Y."/>
            <person name="Brown M.R."/>
            <person name="Hyland C."/>
            <person name="Chen Y."/>
            <person name="Kronengold J."/>
            <person name="Fleming M.R."/>
            <person name="Kohn A.B."/>
            <person name="Moroz L.L."/>
            <person name="Kaczmarek L.K."/>
        </authorList>
    </citation>
    <scope>NUCLEOTIDE SEQUENCE</scope>
</reference>
<evidence type="ECO:0000256" key="14">
    <source>
        <dbReference type="ARBA" id="ARBA00034103"/>
    </source>
</evidence>
<dbReference type="CDD" id="cd20403">
    <property type="entry name" value="Tudor_Agenet_FMRP-like_rpt2"/>
    <property type="match status" value="1"/>
</dbReference>
<dbReference type="PANTHER" id="PTHR10603:SF7">
    <property type="entry name" value="FRAGILE X MESSENGER RIBONUCLEOPROTEIN 1 HOMOLOG"/>
    <property type="match status" value="1"/>
</dbReference>
<dbReference type="GO" id="GO:0005634">
    <property type="term" value="C:nucleus"/>
    <property type="evidence" value="ECO:0007669"/>
    <property type="project" value="TreeGrafter"/>
</dbReference>
<evidence type="ECO:0000256" key="11">
    <source>
        <dbReference type="ARBA" id="ARBA00023018"/>
    </source>
</evidence>
<name>E2QDA6_APLCA</name>
<dbReference type="GO" id="GO:0099577">
    <property type="term" value="P:regulation of translation at presynapse, modulating synaptic transmission"/>
    <property type="evidence" value="ECO:0007669"/>
    <property type="project" value="TreeGrafter"/>
</dbReference>
<dbReference type="GO" id="GO:0007399">
    <property type="term" value="P:nervous system development"/>
    <property type="evidence" value="ECO:0007669"/>
    <property type="project" value="UniProtKB-KW"/>
</dbReference>
<feature type="compositionally biased region" description="Gly residues" evidence="16">
    <location>
        <begin position="578"/>
        <end position="591"/>
    </location>
</feature>
<dbReference type="Gene3D" id="3.30.1370.10">
    <property type="entry name" value="K Homology domain, type 1"/>
    <property type="match status" value="2"/>
</dbReference>
<keyword evidence="8" id="KW-0810">Translation regulation</keyword>
<evidence type="ECO:0000256" key="4">
    <source>
        <dbReference type="ARBA" id="ARBA00006633"/>
    </source>
</evidence>
<organism evidence="18">
    <name type="scientific">Aplysia californica</name>
    <name type="common">California sea hare</name>
    <dbReference type="NCBI Taxonomy" id="6500"/>
    <lineage>
        <taxon>Eukaryota</taxon>
        <taxon>Metazoa</taxon>
        <taxon>Spiralia</taxon>
        <taxon>Lophotrochozoa</taxon>
        <taxon>Mollusca</taxon>
        <taxon>Gastropoda</taxon>
        <taxon>Heterobranchia</taxon>
        <taxon>Euthyneura</taxon>
        <taxon>Tectipleura</taxon>
        <taxon>Aplysiida</taxon>
        <taxon>Aplysioidea</taxon>
        <taxon>Aplysiidae</taxon>
        <taxon>Aplysia</taxon>
    </lineage>
</organism>
<evidence type="ECO:0000313" key="19">
    <source>
        <dbReference type="Proteomes" id="UP000694888"/>
    </source>
</evidence>
<dbReference type="GO" id="GO:0043005">
    <property type="term" value="C:neuron projection"/>
    <property type="evidence" value="ECO:0007669"/>
    <property type="project" value="UniProtKB-SubCell"/>
</dbReference>
<keyword evidence="5" id="KW-0963">Cytoplasm</keyword>
<dbReference type="GO" id="GO:0043204">
    <property type="term" value="C:perikaryon"/>
    <property type="evidence" value="ECO:0007669"/>
    <property type="project" value="UniProtKB-SubCell"/>
</dbReference>
<dbReference type="InterPro" id="IPR004087">
    <property type="entry name" value="KH_dom"/>
</dbReference>
<dbReference type="PROSITE" id="PS51641">
    <property type="entry name" value="AGENET_LIKE"/>
    <property type="match status" value="1"/>
</dbReference>
<comment type="subcellular location">
    <subcellularLocation>
        <location evidence="3">Cell projection</location>
        <location evidence="3">Neuron projection</location>
    </subcellularLocation>
    <subcellularLocation>
        <location evidence="1">Cytoplasm</location>
        <location evidence="1">Stress granule</location>
    </subcellularLocation>
    <subcellularLocation>
        <location evidence="2">Perikaryon</location>
    </subcellularLocation>
    <subcellularLocation>
        <location evidence="14">Synapse</location>
    </subcellularLocation>
</comment>
<keyword evidence="13" id="KW-0687">Ribonucleoprotein</keyword>
<dbReference type="GO" id="GO:0098793">
    <property type="term" value="C:presynapse"/>
    <property type="evidence" value="ECO:0007669"/>
    <property type="project" value="GOC"/>
</dbReference>
<dbReference type="InterPro" id="IPR041560">
    <property type="entry name" value="Tudor_FRM1"/>
</dbReference>
<feature type="region of interest" description="Disordered" evidence="16">
    <location>
        <begin position="384"/>
        <end position="712"/>
    </location>
</feature>
<dbReference type="FunFam" id="3.30.1370.10:FF:000004">
    <property type="entry name" value="Fragile X mental retardation 1, isoform CRA_e"/>
    <property type="match status" value="1"/>
</dbReference>
<dbReference type="GO" id="GO:0045182">
    <property type="term" value="F:translation regulator activity"/>
    <property type="evidence" value="ECO:0007669"/>
    <property type="project" value="TreeGrafter"/>
</dbReference>
<feature type="compositionally biased region" description="Basic and acidic residues" evidence="16">
    <location>
        <begin position="630"/>
        <end position="652"/>
    </location>
</feature>
<dbReference type="CDD" id="cd22427">
    <property type="entry name" value="KH_I_FMR1_FXR_rpt3"/>
    <property type="match status" value="1"/>
</dbReference>
<dbReference type="GeneID" id="100533338"/>
<dbReference type="PROSITE" id="PS50084">
    <property type="entry name" value="KH_TYPE_1"/>
    <property type="match status" value="2"/>
</dbReference>
<keyword evidence="10" id="KW-0524">Neurogenesis</keyword>
<dbReference type="GO" id="GO:1990904">
    <property type="term" value="C:ribonucleoprotein complex"/>
    <property type="evidence" value="ECO:0007669"/>
    <property type="project" value="UniProtKB-KW"/>
</dbReference>
<evidence type="ECO:0000256" key="16">
    <source>
        <dbReference type="SAM" id="MobiDB-lite"/>
    </source>
</evidence>
<dbReference type="Pfam" id="PF00013">
    <property type="entry name" value="KH_1"/>
    <property type="match status" value="1"/>
</dbReference>
<protein>
    <submittedName>
        <fullName evidence="18 20">Fragile X mental retardation protein</fullName>
    </submittedName>
</protein>
<keyword evidence="12" id="KW-0966">Cell projection</keyword>
<accession>E2QDA6</accession>
<evidence type="ECO:0000256" key="6">
    <source>
        <dbReference type="ARBA" id="ARBA00022491"/>
    </source>
</evidence>
<reference evidence="18 20" key="1">
    <citation type="journal article" date="2006" name="Cell">
        <title>Neuronal transcriptome of Aplysia: neuronal compartments and circuitry.</title>
        <authorList>
            <person name="Moroz L.L."/>
            <person name="Edwards J.R."/>
            <person name="Puthanveettil S.V."/>
            <person name="Kohn A.B."/>
            <person name="Ha T."/>
            <person name="Heyland A."/>
            <person name="Knudsen B."/>
            <person name="Sahni A."/>
            <person name="Yu F."/>
            <person name="Liu L."/>
            <person name="Jezzini S."/>
            <person name="Lovell P."/>
            <person name="Iannucculli W."/>
            <person name="Chen M."/>
            <person name="Nguyen T."/>
            <person name="Sheng H."/>
            <person name="Shaw R."/>
            <person name="Kalachikov S."/>
            <person name="Panchin Y.V."/>
            <person name="Farmerie W."/>
            <person name="Russo J.J."/>
            <person name="Ju J."/>
            <person name="Kandel E.R."/>
        </authorList>
    </citation>
    <scope>NUCLEOTIDE SEQUENCE</scope>
</reference>
<gene>
    <name evidence="18 20" type="primary">FMRP</name>
</gene>
<evidence type="ECO:0000256" key="15">
    <source>
        <dbReference type="PROSITE-ProRule" id="PRU00117"/>
    </source>
</evidence>
<evidence type="ECO:0000256" key="12">
    <source>
        <dbReference type="ARBA" id="ARBA00023273"/>
    </source>
</evidence>
<feature type="compositionally biased region" description="Polar residues" evidence="16">
    <location>
        <begin position="557"/>
        <end position="570"/>
    </location>
</feature>
<dbReference type="InterPro" id="IPR040148">
    <property type="entry name" value="FMR1"/>
</dbReference>
<evidence type="ECO:0000256" key="1">
    <source>
        <dbReference type="ARBA" id="ARBA00004210"/>
    </source>
</evidence>
<sequence>MEDLSVEISGNDGYGTFYKGYIKCFFEDEALVSFENNWLPDRTVKFSLIRLPPTPGQAKPEFREDEKVEVYTKGKDKDDEGPAWYPARIKMLKGEFAVVDFPWDQNDILPLDKIRMVNLNPPITKDSFCQFLLEVPPDLREGCQEEVAIQEFRKHIGGAVVTYCPEDRSIHVVTSDQTVVKRASMIGDMFLRNMRQKVLLKQRTEEAAKKLQSTKVRSGYMEEFQVRDELMGLAIGTHGANIQQARKVEGITGIELDEASCTFKVYGETLEAVRSARGLLEFSEETFQVPRDLVAKVIGKNGRNIQDIVDKSGVVRVKIEGDNEHETEREEASFFCPMKGQVPFIFVGTMESISNAKLLLEYHLDHLKEVEQLRQAKLEIDQQLKSLSGPQPGSYFPPPRERRWGYQDSYEDRRGRGGRGGRGAGRGRRFGMDRHGDDPSMPTSMVADWSAEGEEEKRDAGYLTDSILTGRGGRGGYRRGARGGGMRGRGDGLPPRGPVMGGYEEDDNRDSRSRRRLTDDDDTVLDNASVTSQDQDYDQHARQRRRRRKNRPRGSYGTHSGTETDTSISNYRSERGSGGRGGGRQGRGAGAYSGPRDADSAPVPSGSVSTAGRSSVSPGVQTVNGGSGDRSLKQDGGPKEQREGRPPRDPRPRGSNNNSSATASATSGAGGNSSQLGTKQPGSHHSGSDSGSKLAKNKLNNSKTKEHIVNGE</sequence>
<dbReference type="CTD" id="100533338"/>
<dbReference type="SMR" id="E2QDA6"/>
<feature type="compositionally biased region" description="Basic and acidic residues" evidence="16">
    <location>
        <begin position="399"/>
        <end position="415"/>
    </location>
</feature>
<dbReference type="GO" id="GO:0048513">
    <property type="term" value="P:animal organ development"/>
    <property type="evidence" value="ECO:0007669"/>
    <property type="project" value="TreeGrafter"/>
</dbReference>
<dbReference type="OrthoDB" id="424249at2759"/>
<evidence type="ECO:0000256" key="10">
    <source>
        <dbReference type="ARBA" id="ARBA00022902"/>
    </source>
</evidence>
<reference evidence="20" key="2">
    <citation type="journal article" date="2010" name="Learn. Memory">
        <title>A presynaptic role for FMRP during protein synthesis-dependent long-term plasticity in Aplysia.</title>
        <authorList>
            <person name="Till S.M."/>
            <person name="Li H.L."/>
            <person name="Miniaci M.C."/>
            <person name="Kandel E.R."/>
            <person name="Choi Y.B."/>
        </authorList>
    </citation>
    <scope>NUCLEOTIDE SEQUENCE</scope>
</reference>
<evidence type="ECO:0000256" key="5">
    <source>
        <dbReference type="ARBA" id="ARBA00022490"/>
    </source>
</evidence>
<comment type="similarity">
    <text evidence="4">Belongs to the FMR1 family.</text>
</comment>
<dbReference type="SUPFAM" id="SSF54791">
    <property type="entry name" value="Eukaryotic type KH-domain (KH-domain type I)"/>
    <property type="match status" value="2"/>
</dbReference>